<comment type="similarity">
    <text evidence="1">Belongs to the ABC transporter superfamily.</text>
</comment>
<dbReference type="PATRIC" id="fig|1144300.3.peg.1320"/>
<dbReference type="OrthoDB" id="9802264at2"/>
<evidence type="ECO:0000256" key="2">
    <source>
        <dbReference type="ARBA" id="ARBA00022448"/>
    </source>
</evidence>
<reference evidence="7 8" key="1">
    <citation type="journal article" date="2013" name="Genome Announc.">
        <title>Genome Sequence of Lactobacillus gastricus PS3, a Strain Isolated from Human Milk.</title>
        <authorList>
            <person name="Martin V."/>
            <person name="Cardenas N."/>
            <person name="Jimenez E."/>
            <person name="Maldonado A."/>
            <person name="Rodriguez J.M."/>
            <person name="Fernandez L."/>
        </authorList>
    </citation>
    <scope>NUCLEOTIDE SEQUENCE [LARGE SCALE GENOMIC DNA]</scope>
    <source>
        <strain evidence="7 8">PS3</strain>
    </source>
</reference>
<evidence type="ECO:0000256" key="3">
    <source>
        <dbReference type="ARBA" id="ARBA00022741"/>
    </source>
</evidence>
<evidence type="ECO:0000313" key="8">
    <source>
        <dbReference type="Proteomes" id="UP000004567"/>
    </source>
</evidence>
<dbReference type="GO" id="GO:0016887">
    <property type="term" value="F:ATP hydrolysis activity"/>
    <property type="evidence" value="ECO:0007669"/>
    <property type="project" value="InterPro"/>
</dbReference>
<keyword evidence="3" id="KW-0547">Nucleotide-binding</keyword>
<dbReference type="RefSeq" id="WP_007122454.1">
    <property type="nucleotide sequence ID" value="NZ_AICN01000061.1"/>
</dbReference>
<protein>
    <recommendedName>
        <fullName evidence="5">ABC-type quaternary amine transporter</fullName>
        <ecNumber evidence="5">7.6.2.9</ecNumber>
    </recommendedName>
</protein>
<dbReference type="PROSITE" id="PS50893">
    <property type="entry name" value="ABC_TRANSPORTER_2"/>
    <property type="match status" value="1"/>
</dbReference>
<dbReference type="PANTHER" id="PTHR43117">
    <property type="entry name" value="OSMOPROTECTANT IMPORT ATP-BINDING PROTEIN OSMV"/>
    <property type="match status" value="1"/>
</dbReference>
<name>H4GK71_9LACO</name>
<dbReference type="AlphaFoldDB" id="H4GK71"/>
<proteinExistence type="inferred from homology"/>
<dbReference type="Pfam" id="PF00005">
    <property type="entry name" value="ABC_tran"/>
    <property type="match status" value="1"/>
</dbReference>
<evidence type="ECO:0000256" key="5">
    <source>
        <dbReference type="ARBA" id="ARBA00066388"/>
    </source>
</evidence>
<dbReference type="PROSITE" id="PS00211">
    <property type="entry name" value="ABC_TRANSPORTER_1"/>
    <property type="match status" value="1"/>
</dbReference>
<dbReference type="GO" id="GO:0005524">
    <property type="term" value="F:ATP binding"/>
    <property type="evidence" value="ECO:0007669"/>
    <property type="project" value="UniProtKB-KW"/>
</dbReference>
<dbReference type="FunFam" id="3.40.50.300:FF:000425">
    <property type="entry name" value="Probable ABC transporter, ATP-binding subunit"/>
    <property type="match status" value="1"/>
</dbReference>
<gene>
    <name evidence="7" type="ORF">PS3_15787</name>
</gene>
<dbReference type="SMART" id="SM00382">
    <property type="entry name" value="AAA"/>
    <property type="match status" value="1"/>
</dbReference>
<sequence length="253" mass="28367">MTKEVIKFDHVSKSFGNHQVIKDLSFTINAGEFITILGTSGCGKTTTLKMINGLLTASSGQVLVNGLDPQTTDLVTLRRQIGYVVQQVGLFPHMTIADNLSITPKLMGWDQEQIKQRNQELLKLVDMDKGDYLKRYPRELSGGQQQRIGVARALAANPPIVLFDEPLGALDALTRLNLQEDLKKLHQQLNDHTFVLVTHDINEAFFLGQRVMIMDQGHIEQFADPQTIIDQPATPFVKALLQTEIDHQQIWGE</sequence>
<evidence type="ECO:0000259" key="6">
    <source>
        <dbReference type="PROSITE" id="PS50893"/>
    </source>
</evidence>
<evidence type="ECO:0000256" key="4">
    <source>
        <dbReference type="ARBA" id="ARBA00022840"/>
    </source>
</evidence>
<dbReference type="GO" id="GO:0015418">
    <property type="term" value="F:ABC-type quaternary ammonium compound transporting activity"/>
    <property type="evidence" value="ECO:0007669"/>
    <property type="project" value="UniProtKB-EC"/>
</dbReference>
<evidence type="ECO:0000313" key="7">
    <source>
        <dbReference type="EMBL" id="EHS85632.1"/>
    </source>
</evidence>
<dbReference type="Gene3D" id="3.40.50.300">
    <property type="entry name" value="P-loop containing nucleotide triphosphate hydrolases"/>
    <property type="match status" value="1"/>
</dbReference>
<dbReference type="InterPro" id="IPR027417">
    <property type="entry name" value="P-loop_NTPase"/>
</dbReference>
<comment type="caution">
    <text evidence="7">The sequence shown here is derived from an EMBL/GenBank/DDBJ whole genome shotgun (WGS) entry which is preliminary data.</text>
</comment>
<dbReference type="InterPro" id="IPR003439">
    <property type="entry name" value="ABC_transporter-like_ATP-bd"/>
</dbReference>
<evidence type="ECO:0000256" key="1">
    <source>
        <dbReference type="ARBA" id="ARBA00005417"/>
    </source>
</evidence>
<accession>H4GK71</accession>
<keyword evidence="2" id="KW-0813">Transport</keyword>
<dbReference type="STRING" id="1144300.PS3_15787"/>
<dbReference type="EC" id="7.6.2.9" evidence="5"/>
<dbReference type="PANTHER" id="PTHR43117:SF4">
    <property type="entry name" value="OSMOPROTECTANT IMPORT ATP-BINDING PROTEIN OSMV"/>
    <property type="match status" value="1"/>
</dbReference>
<organism evidence="7 8">
    <name type="scientific">Limosilactobacillus gastricus PS3</name>
    <dbReference type="NCBI Taxonomy" id="1144300"/>
    <lineage>
        <taxon>Bacteria</taxon>
        <taxon>Bacillati</taxon>
        <taxon>Bacillota</taxon>
        <taxon>Bacilli</taxon>
        <taxon>Lactobacillales</taxon>
        <taxon>Lactobacillaceae</taxon>
        <taxon>Limosilactobacillus</taxon>
    </lineage>
</organism>
<dbReference type="InterPro" id="IPR003593">
    <property type="entry name" value="AAA+_ATPase"/>
</dbReference>
<keyword evidence="4 7" id="KW-0067">ATP-binding</keyword>
<dbReference type="SUPFAM" id="SSF52540">
    <property type="entry name" value="P-loop containing nucleoside triphosphate hydrolases"/>
    <property type="match status" value="1"/>
</dbReference>
<feature type="domain" description="ABC transporter" evidence="6">
    <location>
        <begin position="6"/>
        <end position="241"/>
    </location>
</feature>
<dbReference type="Proteomes" id="UP000004567">
    <property type="component" value="Unassembled WGS sequence"/>
</dbReference>
<dbReference type="InterPro" id="IPR017871">
    <property type="entry name" value="ABC_transporter-like_CS"/>
</dbReference>
<dbReference type="EMBL" id="AICN01000061">
    <property type="protein sequence ID" value="EHS85632.1"/>
    <property type="molecule type" value="Genomic_DNA"/>
</dbReference>